<evidence type="ECO:0000313" key="2">
    <source>
        <dbReference type="EMBL" id="KAK3859853.1"/>
    </source>
</evidence>
<reference evidence="2" key="1">
    <citation type="submission" date="2023-10" db="EMBL/GenBank/DDBJ databases">
        <title>Genome assemblies of two species of porcelain crab, Petrolisthes cinctipes and Petrolisthes manimaculis (Anomura: Porcellanidae).</title>
        <authorList>
            <person name="Angst P."/>
        </authorList>
    </citation>
    <scope>NUCLEOTIDE SEQUENCE</scope>
    <source>
        <strain evidence="2">PB745_01</strain>
        <tissue evidence="2">Gill</tissue>
    </source>
</reference>
<sequence length="152" mass="17127">MDDDEAKEEERPFPPTTTPSPHYEPPIHRDLSLPPQLLLLITNLQFTETFPSHQISFISLRISNLLRRLFTPRSLYDDNKSLPPHSLLHVHSTTCQTPSPKDDPFTKHDPSTPPRPSTPTRAPPPLLLHPSTPHGTFSTHPTPLLPHPKEAS</sequence>
<dbReference type="Proteomes" id="UP001286313">
    <property type="component" value="Unassembled WGS sequence"/>
</dbReference>
<evidence type="ECO:0000313" key="3">
    <source>
        <dbReference type="Proteomes" id="UP001286313"/>
    </source>
</evidence>
<accession>A0AAE1K038</accession>
<keyword evidence="3" id="KW-1185">Reference proteome</keyword>
<proteinExistence type="predicted"/>
<protein>
    <submittedName>
        <fullName evidence="2">Uncharacterized protein</fullName>
    </submittedName>
</protein>
<evidence type="ECO:0000256" key="1">
    <source>
        <dbReference type="SAM" id="MobiDB-lite"/>
    </source>
</evidence>
<feature type="region of interest" description="Disordered" evidence="1">
    <location>
        <begin position="1"/>
        <end position="29"/>
    </location>
</feature>
<organism evidence="2 3">
    <name type="scientific">Petrolisthes cinctipes</name>
    <name type="common">Flat porcelain crab</name>
    <dbReference type="NCBI Taxonomy" id="88211"/>
    <lineage>
        <taxon>Eukaryota</taxon>
        <taxon>Metazoa</taxon>
        <taxon>Ecdysozoa</taxon>
        <taxon>Arthropoda</taxon>
        <taxon>Crustacea</taxon>
        <taxon>Multicrustacea</taxon>
        <taxon>Malacostraca</taxon>
        <taxon>Eumalacostraca</taxon>
        <taxon>Eucarida</taxon>
        <taxon>Decapoda</taxon>
        <taxon>Pleocyemata</taxon>
        <taxon>Anomura</taxon>
        <taxon>Galatheoidea</taxon>
        <taxon>Porcellanidae</taxon>
        <taxon>Petrolisthes</taxon>
    </lineage>
</organism>
<feature type="region of interest" description="Disordered" evidence="1">
    <location>
        <begin position="75"/>
        <end position="152"/>
    </location>
</feature>
<feature type="compositionally biased region" description="Basic and acidic residues" evidence="1">
    <location>
        <begin position="100"/>
        <end position="110"/>
    </location>
</feature>
<feature type="compositionally biased region" description="Pro residues" evidence="1">
    <location>
        <begin position="111"/>
        <end position="127"/>
    </location>
</feature>
<name>A0AAE1K038_PETCI</name>
<dbReference type="AlphaFoldDB" id="A0AAE1K038"/>
<gene>
    <name evidence="2" type="ORF">Pcinc_034058</name>
</gene>
<feature type="compositionally biased region" description="Pro residues" evidence="1">
    <location>
        <begin position="13"/>
        <end position="24"/>
    </location>
</feature>
<dbReference type="EMBL" id="JAWQEG010004888">
    <property type="protein sequence ID" value="KAK3859853.1"/>
    <property type="molecule type" value="Genomic_DNA"/>
</dbReference>
<comment type="caution">
    <text evidence="2">The sequence shown here is derived from an EMBL/GenBank/DDBJ whole genome shotgun (WGS) entry which is preliminary data.</text>
</comment>